<evidence type="ECO:0000256" key="1">
    <source>
        <dbReference type="ARBA" id="ARBA00004651"/>
    </source>
</evidence>
<organism evidence="13 14">
    <name type="scientific">Saccharothrix variisporea</name>
    <dbReference type="NCBI Taxonomy" id="543527"/>
    <lineage>
        <taxon>Bacteria</taxon>
        <taxon>Bacillati</taxon>
        <taxon>Actinomycetota</taxon>
        <taxon>Actinomycetes</taxon>
        <taxon>Pseudonocardiales</taxon>
        <taxon>Pseudonocardiaceae</taxon>
        <taxon>Saccharothrix</taxon>
    </lineage>
</organism>
<comment type="similarity">
    <text evidence="2 12">Belongs to the CorA metal ion transporter (MIT) (TC 1.A.35) family.</text>
</comment>
<proteinExistence type="inferred from homology"/>
<dbReference type="NCBIfam" id="TIGR00383">
    <property type="entry name" value="corA"/>
    <property type="match status" value="1"/>
</dbReference>
<dbReference type="GO" id="GO:0050897">
    <property type="term" value="F:cobalt ion binding"/>
    <property type="evidence" value="ECO:0007669"/>
    <property type="project" value="TreeGrafter"/>
</dbReference>
<dbReference type="InterPro" id="IPR045863">
    <property type="entry name" value="CorA_TM1_TM2"/>
</dbReference>
<feature type="transmembrane region" description="Helical" evidence="12">
    <location>
        <begin position="350"/>
        <end position="370"/>
    </location>
</feature>
<name>A0A495XCN2_9PSEU</name>
<evidence type="ECO:0000256" key="8">
    <source>
        <dbReference type="ARBA" id="ARBA00023065"/>
    </source>
</evidence>
<comment type="function">
    <text evidence="11">Mediates influx of magnesium ions. Alternates between open and closed states. Activated by low cytoplasmic Mg(2+) levels. Inactive when cytoplasmic Mg(2+) levels are high.</text>
</comment>
<dbReference type="SUPFAM" id="SSF144083">
    <property type="entry name" value="Magnesium transport protein CorA, transmembrane region"/>
    <property type="match status" value="1"/>
</dbReference>
<dbReference type="PANTHER" id="PTHR46494">
    <property type="entry name" value="CORA FAMILY METAL ION TRANSPORTER (EUROFUNG)"/>
    <property type="match status" value="1"/>
</dbReference>
<dbReference type="EMBL" id="RBXR01000001">
    <property type="protein sequence ID" value="RKT70594.1"/>
    <property type="molecule type" value="Genomic_DNA"/>
</dbReference>
<protein>
    <recommendedName>
        <fullName evidence="12">Magnesium transport protein CorA</fullName>
    </recommendedName>
</protein>
<feature type="transmembrane region" description="Helical" evidence="12">
    <location>
        <begin position="319"/>
        <end position="338"/>
    </location>
</feature>
<evidence type="ECO:0000256" key="3">
    <source>
        <dbReference type="ARBA" id="ARBA00022448"/>
    </source>
</evidence>
<accession>A0A495XCN2</accession>
<evidence type="ECO:0000256" key="6">
    <source>
        <dbReference type="ARBA" id="ARBA00022842"/>
    </source>
</evidence>
<dbReference type="Proteomes" id="UP000272729">
    <property type="component" value="Unassembled WGS sequence"/>
</dbReference>
<keyword evidence="14" id="KW-1185">Reference proteome</keyword>
<comment type="caution">
    <text evidence="13">The sequence shown here is derived from an EMBL/GenBank/DDBJ whole genome shotgun (WGS) entry which is preliminary data.</text>
</comment>
<dbReference type="Pfam" id="PF01544">
    <property type="entry name" value="CorA"/>
    <property type="match status" value="1"/>
</dbReference>
<comment type="catalytic activity">
    <reaction evidence="10">
        <text>Mg(2+)(in) = Mg(2+)(out)</text>
        <dbReference type="Rhea" id="RHEA:29827"/>
        <dbReference type="ChEBI" id="CHEBI:18420"/>
    </reaction>
</comment>
<sequence length="376" mass="42499">MPSSFVVHLDAPLEDSVPSLPSLGGLRGRVPDRARPAVPIPVPLSAYVVDCGVYVDGVRLPGRWSHTDAVEEVRKRGDGFVWIGLHEPDEEQIQGVAETFGLHELAVEDAVHAHQRPKLERYDNTLFMVLKTVRYVQNASPDTANEIVESGEVMVFLGRDFVVTVRHGNHSGLAVVRRELEEEPERLKVGPAAVLYSIADHVVDNYLDVTDHIEDDIDQMEALVFAPRSRVSADQIYLMKREVLELRRAVMPLAVPLRRLAEGYTPLIPEQVRSYFRDVDDHLTEVSERVINFDELLTTLVDATLAKITLQQNSDMRKISAWVAIISVPTMVVGVYGMNFEFMPELHWKYGYPVVIAVILGACLTLYRIFRRNRWL</sequence>
<evidence type="ECO:0000256" key="11">
    <source>
        <dbReference type="ARBA" id="ARBA00045497"/>
    </source>
</evidence>
<dbReference type="GO" id="GO:0015095">
    <property type="term" value="F:magnesium ion transmembrane transporter activity"/>
    <property type="evidence" value="ECO:0007669"/>
    <property type="project" value="UniProtKB-UniRule"/>
</dbReference>
<dbReference type="CDD" id="cd12830">
    <property type="entry name" value="MtCorA-like"/>
    <property type="match status" value="1"/>
</dbReference>
<dbReference type="Gene3D" id="3.30.460.20">
    <property type="entry name" value="CorA soluble domain-like"/>
    <property type="match status" value="1"/>
</dbReference>
<keyword evidence="3 12" id="KW-0813">Transport</keyword>
<evidence type="ECO:0000256" key="4">
    <source>
        <dbReference type="ARBA" id="ARBA00022475"/>
    </source>
</evidence>
<evidence type="ECO:0000256" key="12">
    <source>
        <dbReference type="RuleBase" id="RU362010"/>
    </source>
</evidence>
<dbReference type="Gene3D" id="1.20.58.340">
    <property type="entry name" value="Magnesium transport protein CorA, transmembrane region"/>
    <property type="match status" value="2"/>
</dbReference>
<evidence type="ECO:0000256" key="2">
    <source>
        <dbReference type="ARBA" id="ARBA00009765"/>
    </source>
</evidence>
<dbReference type="InterPro" id="IPR002523">
    <property type="entry name" value="MgTranspt_CorA/ZnTranspt_ZntB"/>
</dbReference>
<evidence type="ECO:0000256" key="9">
    <source>
        <dbReference type="ARBA" id="ARBA00023136"/>
    </source>
</evidence>
<keyword evidence="4 12" id="KW-1003">Cell membrane</keyword>
<evidence type="ECO:0000256" key="7">
    <source>
        <dbReference type="ARBA" id="ARBA00022989"/>
    </source>
</evidence>
<dbReference type="InterPro" id="IPR004488">
    <property type="entry name" value="Mg/Co-transport_prot_CorA"/>
</dbReference>
<keyword evidence="6 12" id="KW-0460">Magnesium</keyword>
<evidence type="ECO:0000256" key="5">
    <source>
        <dbReference type="ARBA" id="ARBA00022692"/>
    </source>
</evidence>
<dbReference type="PANTHER" id="PTHR46494:SF1">
    <property type="entry name" value="CORA FAMILY METAL ION TRANSPORTER (EUROFUNG)"/>
    <property type="match status" value="1"/>
</dbReference>
<evidence type="ECO:0000313" key="14">
    <source>
        <dbReference type="Proteomes" id="UP000272729"/>
    </source>
</evidence>
<dbReference type="AlphaFoldDB" id="A0A495XCN2"/>
<dbReference type="GO" id="GO:0000287">
    <property type="term" value="F:magnesium ion binding"/>
    <property type="evidence" value="ECO:0007669"/>
    <property type="project" value="TreeGrafter"/>
</dbReference>
<gene>
    <name evidence="12" type="primary">corA</name>
    <name evidence="13" type="ORF">DFJ66_3864</name>
</gene>
<keyword evidence="7 12" id="KW-1133">Transmembrane helix</keyword>
<evidence type="ECO:0000256" key="10">
    <source>
        <dbReference type="ARBA" id="ARBA00034269"/>
    </source>
</evidence>
<keyword evidence="5 12" id="KW-0812">Transmembrane</keyword>
<dbReference type="GO" id="GO:0005886">
    <property type="term" value="C:plasma membrane"/>
    <property type="evidence" value="ECO:0007669"/>
    <property type="project" value="UniProtKB-SubCell"/>
</dbReference>
<keyword evidence="9 12" id="KW-0472">Membrane</keyword>
<dbReference type="GO" id="GO:0015087">
    <property type="term" value="F:cobalt ion transmembrane transporter activity"/>
    <property type="evidence" value="ECO:0007669"/>
    <property type="project" value="UniProtKB-UniRule"/>
</dbReference>
<evidence type="ECO:0000313" key="13">
    <source>
        <dbReference type="EMBL" id="RKT70594.1"/>
    </source>
</evidence>
<comment type="subcellular location">
    <subcellularLocation>
        <location evidence="1">Cell membrane</location>
        <topology evidence="1">Multi-pass membrane protein</topology>
    </subcellularLocation>
    <subcellularLocation>
        <location evidence="12">Membrane</location>
        <topology evidence="12">Multi-pass membrane protein</topology>
    </subcellularLocation>
</comment>
<reference evidence="13 14" key="1">
    <citation type="submission" date="2018-10" db="EMBL/GenBank/DDBJ databases">
        <title>Sequencing the genomes of 1000 actinobacteria strains.</title>
        <authorList>
            <person name="Klenk H.-P."/>
        </authorList>
    </citation>
    <scope>NUCLEOTIDE SEQUENCE [LARGE SCALE GENOMIC DNA]</scope>
    <source>
        <strain evidence="13 14">DSM 43911</strain>
    </source>
</reference>
<dbReference type="FunFam" id="1.20.58.340:FF:000004">
    <property type="entry name" value="Magnesium transport protein CorA"/>
    <property type="match status" value="1"/>
</dbReference>
<dbReference type="InterPro" id="IPR045861">
    <property type="entry name" value="CorA_cytoplasmic_dom"/>
</dbReference>
<dbReference type="SUPFAM" id="SSF143865">
    <property type="entry name" value="CorA soluble domain-like"/>
    <property type="match status" value="1"/>
</dbReference>
<keyword evidence="8 12" id="KW-0406">Ion transport</keyword>